<dbReference type="EMBL" id="JAVRRD010000002">
    <property type="protein sequence ID" value="KAK5062650.1"/>
    <property type="molecule type" value="Genomic_DNA"/>
</dbReference>
<dbReference type="AlphaFoldDB" id="A0AAV9NN82"/>
<dbReference type="GeneID" id="89972901"/>
<feature type="region of interest" description="Disordered" evidence="1">
    <location>
        <begin position="1"/>
        <end position="42"/>
    </location>
</feature>
<keyword evidence="3" id="KW-1185">Reference proteome</keyword>
<comment type="caution">
    <text evidence="2">The sequence shown here is derived from an EMBL/GenBank/DDBJ whole genome shotgun (WGS) entry which is preliminary data.</text>
</comment>
<organism evidence="2 3">
    <name type="scientific">Exophiala bonariae</name>
    <dbReference type="NCBI Taxonomy" id="1690606"/>
    <lineage>
        <taxon>Eukaryota</taxon>
        <taxon>Fungi</taxon>
        <taxon>Dikarya</taxon>
        <taxon>Ascomycota</taxon>
        <taxon>Pezizomycotina</taxon>
        <taxon>Eurotiomycetes</taxon>
        <taxon>Chaetothyriomycetidae</taxon>
        <taxon>Chaetothyriales</taxon>
        <taxon>Herpotrichiellaceae</taxon>
        <taxon>Exophiala</taxon>
    </lineage>
</organism>
<dbReference type="CDD" id="cd14688">
    <property type="entry name" value="bZIP_YAP"/>
    <property type="match status" value="1"/>
</dbReference>
<evidence type="ECO:0000313" key="2">
    <source>
        <dbReference type="EMBL" id="KAK5062650.1"/>
    </source>
</evidence>
<evidence type="ECO:0008006" key="4">
    <source>
        <dbReference type="Google" id="ProtNLM"/>
    </source>
</evidence>
<evidence type="ECO:0000256" key="1">
    <source>
        <dbReference type="SAM" id="MobiDB-lite"/>
    </source>
</evidence>
<name>A0AAV9NN82_9EURO</name>
<dbReference type="RefSeq" id="XP_064710922.1">
    <property type="nucleotide sequence ID" value="XM_064848298.1"/>
</dbReference>
<reference evidence="2 3" key="1">
    <citation type="submission" date="2023-08" db="EMBL/GenBank/DDBJ databases">
        <title>Black Yeasts Isolated from many extreme environments.</title>
        <authorList>
            <person name="Coleine C."/>
            <person name="Stajich J.E."/>
            <person name="Selbmann L."/>
        </authorList>
    </citation>
    <scope>NUCLEOTIDE SEQUENCE [LARGE SCALE GENOMIC DNA]</scope>
    <source>
        <strain evidence="2 3">CCFEE 5792</strain>
    </source>
</reference>
<gene>
    <name evidence="2" type="ORF">LTR84_004723</name>
</gene>
<feature type="compositionally biased region" description="Basic and acidic residues" evidence="1">
    <location>
        <begin position="17"/>
        <end position="32"/>
    </location>
</feature>
<sequence>MATAHSNSTKHARRRKIADLSEEQRERKRNTDRQAQQAFRERMKVQIQDLEEEVESMRRNATENDRAWKAENDRLRNQVRRLNAQLEQVRAMASRDYQPVLDLDNDHSMGNSEDSEHRAQPDDSSAGAGSPDSTIEVRTGNPEPLSQGDDQPLHPELDLQPTNAGLEEDSCGMTAIKPTSGTSGRVLIDHGASEVMPNDVRDNIVTIDPNLQIDNTSDILLGACHGTTPVGLRGPSLPLTPWMLEPSASSHSMSPRSPGTGVHLRREVHDFVCQHERTCPFDHILVNLLDAQRLLLANGSPLDDAVGPLQADVAGLFYPEKAYRSHPLSRVLVEMMQTFAHVELPERAAFMYKIHKTMRVSRNQNVSRATLINTVAHRAKSRNI</sequence>
<evidence type="ECO:0000313" key="3">
    <source>
        <dbReference type="Proteomes" id="UP001358417"/>
    </source>
</evidence>
<dbReference type="Gene3D" id="1.20.5.170">
    <property type="match status" value="1"/>
</dbReference>
<feature type="region of interest" description="Disordered" evidence="1">
    <location>
        <begin position="101"/>
        <end position="182"/>
    </location>
</feature>
<dbReference type="Proteomes" id="UP001358417">
    <property type="component" value="Unassembled WGS sequence"/>
</dbReference>
<accession>A0AAV9NN82</accession>
<dbReference type="PANTHER" id="PTHR37012">
    <property type="entry name" value="B-ZIP TRANSCRIPTION FACTOR (EUROFUNG)-RELATED"/>
    <property type="match status" value="1"/>
</dbReference>
<dbReference type="PANTHER" id="PTHR37012:SF2">
    <property type="entry name" value="BZIP DOMAIN-CONTAINING PROTEIN-RELATED"/>
    <property type="match status" value="1"/>
</dbReference>
<proteinExistence type="predicted"/>
<protein>
    <recommendedName>
        <fullName evidence="4">BZIP domain-containing protein</fullName>
    </recommendedName>
</protein>
<feature type="compositionally biased region" description="Low complexity" evidence="1">
    <location>
        <begin position="122"/>
        <end position="133"/>
    </location>
</feature>